<dbReference type="InterPro" id="IPR018313">
    <property type="entry name" value="SBP_3_CS"/>
</dbReference>
<dbReference type="PANTHER" id="PTHR35936">
    <property type="entry name" value="MEMBRANE-BOUND LYTIC MUREIN TRANSGLYCOSYLASE F"/>
    <property type="match status" value="1"/>
</dbReference>
<dbReference type="InterPro" id="IPR005768">
    <property type="entry name" value="Lys_Arg_Orn-bd"/>
</dbReference>
<dbReference type="Gene3D" id="3.40.190.10">
    <property type="entry name" value="Periplasmic binding protein-like II"/>
    <property type="match status" value="2"/>
</dbReference>
<dbReference type="PROSITE" id="PS01039">
    <property type="entry name" value="SBP_BACTERIAL_3"/>
    <property type="match status" value="1"/>
</dbReference>
<keyword evidence="4 7" id="KW-0732">Signal</keyword>
<dbReference type="RefSeq" id="WP_152810007.1">
    <property type="nucleotide sequence ID" value="NZ_WHNW01000004.1"/>
</dbReference>
<evidence type="ECO:0000256" key="1">
    <source>
        <dbReference type="ARBA" id="ARBA00004418"/>
    </source>
</evidence>
<dbReference type="InterPro" id="IPR001638">
    <property type="entry name" value="Solute-binding_3/MltF_N"/>
</dbReference>
<dbReference type="CDD" id="cd13703">
    <property type="entry name" value="PBP2_HisJ_LAO"/>
    <property type="match status" value="1"/>
</dbReference>
<dbReference type="PANTHER" id="PTHR35936:SF17">
    <property type="entry name" value="ARGININE-BINDING EXTRACELLULAR PROTEIN ARTP"/>
    <property type="match status" value="1"/>
</dbReference>
<dbReference type="InParanoid" id="A0A6N7EWY6"/>
<comment type="caution">
    <text evidence="9">The sequence shown here is derived from an EMBL/GenBank/DDBJ whole genome shotgun (WGS) entry which is preliminary data.</text>
</comment>
<protein>
    <submittedName>
        <fullName evidence="9">Transporter substrate-binding domain-containing protein</fullName>
    </submittedName>
</protein>
<evidence type="ECO:0000256" key="5">
    <source>
        <dbReference type="ARBA" id="ARBA00022764"/>
    </source>
</evidence>
<evidence type="ECO:0000313" key="9">
    <source>
        <dbReference type="EMBL" id="MPV86095.1"/>
    </source>
</evidence>
<evidence type="ECO:0000256" key="7">
    <source>
        <dbReference type="SAM" id="SignalP"/>
    </source>
</evidence>
<reference evidence="9 10" key="1">
    <citation type="submission" date="2019-10" db="EMBL/GenBank/DDBJ databases">
        <title>Cardiobacteriales fam. a chemoheterotrophic member of the order Cardiobacteriales, and proposal of Cardiobacteriales fam. nov.</title>
        <authorList>
            <person name="Wang C."/>
        </authorList>
    </citation>
    <scope>NUCLEOTIDE SEQUENCE [LARGE SCALE GENOMIC DNA]</scope>
    <source>
        <strain evidence="9 10">ML27</strain>
    </source>
</reference>
<dbReference type="AlphaFoldDB" id="A0A6N7EWY6"/>
<dbReference type="NCBIfam" id="TIGR01096">
    <property type="entry name" value="3A0103s03R"/>
    <property type="match status" value="1"/>
</dbReference>
<feature type="signal peptide" evidence="7">
    <location>
        <begin position="1"/>
        <end position="22"/>
    </location>
</feature>
<dbReference type="EMBL" id="WHNW01000004">
    <property type="protein sequence ID" value="MPV86095.1"/>
    <property type="molecule type" value="Genomic_DNA"/>
</dbReference>
<proteinExistence type="inferred from homology"/>
<evidence type="ECO:0000256" key="4">
    <source>
        <dbReference type="ARBA" id="ARBA00022729"/>
    </source>
</evidence>
<feature type="chain" id="PRO_5026938229" evidence="7">
    <location>
        <begin position="23"/>
        <end position="257"/>
    </location>
</feature>
<feature type="domain" description="Solute-binding protein family 3/N-terminal" evidence="8">
    <location>
        <begin position="25"/>
        <end position="253"/>
    </location>
</feature>
<accession>A0A6N7EWY6</accession>
<dbReference type="SMART" id="SM00062">
    <property type="entry name" value="PBPb"/>
    <property type="match status" value="1"/>
</dbReference>
<organism evidence="9 10">
    <name type="scientific">Ostreibacterium oceani</name>
    <dbReference type="NCBI Taxonomy" id="2654998"/>
    <lineage>
        <taxon>Bacteria</taxon>
        <taxon>Pseudomonadati</taxon>
        <taxon>Pseudomonadota</taxon>
        <taxon>Gammaproteobacteria</taxon>
        <taxon>Cardiobacteriales</taxon>
        <taxon>Ostreibacteriaceae</taxon>
        <taxon>Ostreibacterium</taxon>
    </lineage>
</organism>
<keyword evidence="10" id="KW-1185">Reference proteome</keyword>
<dbReference type="SUPFAM" id="SSF53850">
    <property type="entry name" value="Periplasmic binding protein-like II"/>
    <property type="match status" value="1"/>
</dbReference>
<evidence type="ECO:0000259" key="8">
    <source>
        <dbReference type="SMART" id="SM00062"/>
    </source>
</evidence>
<sequence>MKKSSKIVLATVMTLASSFALAEKNLKIGVEGAYPPFSEVNSSGEVVGFDIDIANALCDTMQAKCELVQIDWDGLIPALKGRKIDAIIASMSATEERKQSIDFTDRYYRIPVKLIRQKGSDVEFSPESMTGKTIGVQVSTTFDKHITDLFGEVADIKRYNSNDEAYIDLQAGRLDVVAAESLALKAGFLDTEAGQNYEFFGPDLTDEKYYGEGIAIGIRQGQDELKADFNNAIKTIRENGTYKAINDKYFEIDVYGE</sequence>
<dbReference type="Pfam" id="PF00497">
    <property type="entry name" value="SBP_bac_3"/>
    <property type="match status" value="1"/>
</dbReference>
<evidence type="ECO:0000256" key="3">
    <source>
        <dbReference type="ARBA" id="ARBA00022448"/>
    </source>
</evidence>
<gene>
    <name evidence="9" type="ORF">GCU85_05025</name>
</gene>
<evidence type="ECO:0000313" key="10">
    <source>
        <dbReference type="Proteomes" id="UP000471298"/>
    </source>
</evidence>
<evidence type="ECO:0000256" key="6">
    <source>
        <dbReference type="RuleBase" id="RU003744"/>
    </source>
</evidence>
<name>A0A6N7EWY6_9GAMM</name>
<dbReference type="GO" id="GO:0030288">
    <property type="term" value="C:outer membrane-bounded periplasmic space"/>
    <property type="evidence" value="ECO:0007669"/>
    <property type="project" value="InterPro"/>
</dbReference>
<comment type="similarity">
    <text evidence="2 6">Belongs to the bacterial solute-binding protein 3 family.</text>
</comment>
<keyword evidence="5" id="KW-0574">Periplasm</keyword>
<evidence type="ECO:0000256" key="2">
    <source>
        <dbReference type="ARBA" id="ARBA00010333"/>
    </source>
</evidence>
<dbReference type="FunCoup" id="A0A6N7EWY6">
    <property type="interactions" value="122"/>
</dbReference>
<dbReference type="Proteomes" id="UP000471298">
    <property type="component" value="Unassembled WGS sequence"/>
</dbReference>
<keyword evidence="3" id="KW-0813">Transport</keyword>
<comment type="subcellular location">
    <subcellularLocation>
        <location evidence="1">Periplasm</location>
    </subcellularLocation>
</comment>